<keyword evidence="1" id="KW-0560">Oxidoreductase</keyword>
<sequence length="335" mass="36782">MAFLRSFIITLAIMAPSFKLLANAAVTPRSNKCSVWYDVLKDIQNEVFDGSKCGEEAHESIRLAFHDAISYSPRLGGGGADGSIMMYPEIETKYAENAGLDDIVHRQRPFALKHGVSFGDIIQFANAVALSNCEGGPRVPFYAGRSNYSQPSPDNLVPAPFHSVDQILGRMSEVGFDSDEVVALLAAHSVAAQDQQDTSMKGSPLDSTPSVFDGQFYLETMTNSPPEGVFRIPADRLFATDPRTVCLWQTFVDDHNSMVNQFSRAMVKLAAVGQDHASLYDCSEAIPAPRRLRNHRPKFPYGQSAKHVHYKCTEASFPQAKLNHDSSPVPPVQKS</sequence>
<protein>
    <submittedName>
        <fullName evidence="1">Manganese peroxidase 2</fullName>
    </submittedName>
</protein>
<keyword evidence="1" id="KW-0575">Peroxidase</keyword>
<dbReference type="EMBL" id="ML208359">
    <property type="protein sequence ID" value="TFK68125.1"/>
    <property type="molecule type" value="Genomic_DNA"/>
</dbReference>
<proteinExistence type="predicted"/>
<reference evidence="1 2" key="1">
    <citation type="journal article" date="2019" name="Nat. Ecol. Evol.">
        <title>Megaphylogeny resolves global patterns of mushroom evolution.</title>
        <authorList>
            <person name="Varga T."/>
            <person name="Krizsan K."/>
            <person name="Foldi C."/>
            <person name="Dima B."/>
            <person name="Sanchez-Garcia M."/>
            <person name="Sanchez-Ramirez S."/>
            <person name="Szollosi G.J."/>
            <person name="Szarkandi J.G."/>
            <person name="Papp V."/>
            <person name="Albert L."/>
            <person name="Andreopoulos W."/>
            <person name="Angelini C."/>
            <person name="Antonin V."/>
            <person name="Barry K.W."/>
            <person name="Bougher N.L."/>
            <person name="Buchanan P."/>
            <person name="Buyck B."/>
            <person name="Bense V."/>
            <person name="Catcheside P."/>
            <person name="Chovatia M."/>
            <person name="Cooper J."/>
            <person name="Damon W."/>
            <person name="Desjardin D."/>
            <person name="Finy P."/>
            <person name="Geml J."/>
            <person name="Haridas S."/>
            <person name="Hughes K."/>
            <person name="Justo A."/>
            <person name="Karasinski D."/>
            <person name="Kautmanova I."/>
            <person name="Kiss B."/>
            <person name="Kocsube S."/>
            <person name="Kotiranta H."/>
            <person name="LaButti K.M."/>
            <person name="Lechner B.E."/>
            <person name="Liimatainen K."/>
            <person name="Lipzen A."/>
            <person name="Lukacs Z."/>
            <person name="Mihaltcheva S."/>
            <person name="Morgado L.N."/>
            <person name="Niskanen T."/>
            <person name="Noordeloos M.E."/>
            <person name="Ohm R.A."/>
            <person name="Ortiz-Santana B."/>
            <person name="Ovrebo C."/>
            <person name="Racz N."/>
            <person name="Riley R."/>
            <person name="Savchenko A."/>
            <person name="Shiryaev A."/>
            <person name="Soop K."/>
            <person name="Spirin V."/>
            <person name="Szebenyi C."/>
            <person name="Tomsovsky M."/>
            <person name="Tulloss R.E."/>
            <person name="Uehling J."/>
            <person name="Grigoriev I.V."/>
            <person name="Vagvolgyi C."/>
            <person name="Papp T."/>
            <person name="Martin F.M."/>
            <person name="Miettinen O."/>
            <person name="Hibbett D.S."/>
            <person name="Nagy L.G."/>
        </authorList>
    </citation>
    <scope>NUCLEOTIDE SEQUENCE [LARGE SCALE GENOMIC DNA]</scope>
    <source>
        <strain evidence="1 2">NL-1719</strain>
    </source>
</reference>
<name>A0ACD3AQP8_9AGAR</name>
<dbReference type="Proteomes" id="UP000308600">
    <property type="component" value="Unassembled WGS sequence"/>
</dbReference>
<evidence type="ECO:0000313" key="2">
    <source>
        <dbReference type="Proteomes" id="UP000308600"/>
    </source>
</evidence>
<gene>
    <name evidence="1" type="ORF">BDN72DRAFT_62490</name>
</gene>
<evidence type="ECO:0000313" key="1">
    <source>
        <dbReference type="EMBL" id="TFK68125.1"/>
    </source>
</evidence>
<keyword evidence="2" id="KW-1185">Reference proteome</keyword>
<accession>A0ACD3AQP8</accession>
<organism evidence="1 2">
    <name type="scientific">Pluteus cervinus</name>
    <dbReference type="NCBI Taxonomy" id="181527"/>
    <lineage>
        <taxon>Eukaryota</taxon>
        <taxon>Fungi</taxon>
        <taxon>Dikarya</taxon>
        <taxon>Basidiomycota</taxon>
        <taxon>Agaricomycotina</taxon>
        <taxon>Agaricomycetes</taxon>
        <taxon>Agaricomycetidae</taxon>
        <taxon>Agaricales</taxon>
        <taxon>Pluteineae</taxon>
        <taxon>Pluteaceae</taxon>
        <taxon>Pluteus</taxon>
    </lineage>
</organism>